<dbReference type="OrthoDB" id="6398775at2"/>
<dbReference type="AlphaFoldDB" id="A0A4V6CUD5"/>
<feature type="domain" description="Ice-binding protein C-terminal" evidence="2">
    <location>
        <begin position="164"/>
        <end position="184"/>
    </location>
</feature>
<proteinExistence type="predicted"/>
<evidence type="ECO:0000313" key="3">
    <source>
        <dbReference type="EMBL" id="TKV68715.1"/>
    </source>
</evidence>
<accession>A0A4V6CUD5</accession>
<feature type="chain" id="PRO_5020468781" evidence="1">
    <location>
        <begin position="22"/>
        <end position="192"/>
    </location>
</feature>
<gene>
    <name evidence="3" type="ORF">FDP08_11765</name>
</gene>
<name>A0A4V6CUD5_9GAMM</name>
<evidence type="ECO:0000313" key="4">
    <source>
        <dbReference type="Proteomes" id="UP000308488"/>
    </source>
</evidence>
<dbReference type="EMBL" id="SZYH01000001">
    <property type="protein sequence ID" value="TKV68715.1"/>
    <property type="molecule type" value="Genomic_DNA"/>
</dbReference>
<dbReference type="RefSeq" id="WP_137436338.1">
    <property type="nucleotide sequence ID" value="NZ_JANRHC010000002.1"/>
</dbReference>
<reference evidence="3 4" key="1">
    <citation type="submission" date="2019-05" db="EMBL/GenBank/DDBJ databases">
        <title>Marinobacter panjinensis sp. nov., a moderately halophilic bacterium isolated from sea tidal flat environment.</title>
        <authorList>
            <person name="Yang W."/>
            <person name="An M."/>
            <person name="He W."/>
            <person name="Luo X."/>
            <person name="Zhu L."/>
            <person name="Chen G."/>
            <person name="Zhang Y."/>
            <person name="Wang Y."/>
        </authorList>
    </citation>
    <scope>NUCLEOTIDE SEQUENCE [LARGE SCALE GENOMIC DNA]</scope>
    <source>
        <strain evidence="3 4">PJ-16</strain>
    </source>
</reference>
<feature type="signal peptide" evidence="1">
    <location>
        <begin position="1"/>
        <end position="21"/>
    </location>
</feature>
<keyword evidence="1" id="KW-0732">Signal</keyword>
<sequence length="192" mass="20397">MKNLWLMFVMAFLVLPGWASATLIGDQVLIEQNRTTLGTFRDDLVTVGAGVELSCPGAFELCEANIPGDSQGSIDIGASSILFNLGSIIAAAFESDIFNGYIFSDLDWTDGPGAITGVSLVTDVDGLIASRISFGSDFVAVNFESLLLDEDDTFFELTLTHSVSVPEPGTLGLLVAGLLGFLAKSLSRRHRS</sequence>
<dbReference type="Proteomes" id="UP000308488">
    <property type="component" value="Unassembled WGS sequence"/>
</dbReference>
<dbReference type="InterPro" id="IPR013424">
    <property type="entry name" value="Ice-binding_C"/>
</dbReference>
<comment type="caution">
    <text evidence="3">The sequence shown here is derived from an EMBL/GenBank/DDBJ whole genome shotgun (WGS) entry which is preliminary data.</text>
</comment>
<keyword evidence="4" id="KW-1185">Reference proteome</keyword>
<evidence type="ECO:0000259" key="2">
    <source>
        <dbReference type="Pfam" id="PF07589"/>
    </source>
</evidence>
<protein>
    <submittedName>
        <fullName evidence="3">PEP-CTERM sorting domain-containing protein</fullName>
    </submittedName>
</protein>
<evidence type="ECO:0000256" key="1">
    <source>
        <dbReference type="SAM" id="SignalP"/>
    </source>
</evidence>
<organism evidence="3 4">
    <name type="scientific">Marinobacter panjinensis</name>
    <dbReference type="NCBI Taxonomy" id="2576384"/>
    <lineage>
        <taxon>Bacteria</taxon>
        <taxon>Pseudomonadati</taxon>
        <taxon>Pseudomonadota</taxon>
        <taxon>Gammaproteobacteria</taxon>
        <taxon>Pseudomonadales</taxon>
        <taxon>Marinobacteraceae</taxon>
        <taxon>Marinobacter</taxon>
    </lineage>
</organism>
<dbReference type="Pfam" id="PF07589">
    <property type="entry name" value="PEP-CTERM"/>
    <property type="match status" value="1"/>
</dbReference>
<dbReference type="NCBIfam" id="TIGR02595">
    <property type="entry name" value="PEP_CTERM"/>
    <property type="match status" value="1"/>
</dbReference>